<reference evidence="8 9" key="1">
    <citation type="submission" date="2017-06" db="EMBL/GenBank/DDBJ databases">
        <authorList>
            <person name="Kim H.J."/>
            <person name="Triplett B.A."/>
        </authorList>
    </citation>
    <scope>NUCLEOTIDE SEQUENCE [LARGE SCALE GENOMIC DNA]</scope>
    <source>
        <strain evidence="8 9">DSM 19307</strain>
    </source>
</reference>
<dbReference type="SUPFAM" id="SSF55620">
    <property type="entry name" value="Tetrahydrobiopterin biosynthesis enzymes-like"/>
    <property type="match status" value="1"/>
</dbReference>
<evidence type="ECO:0000313" key="8">
    <source>
        <dbReference type="EMBL" id="SNT14861.1"/>
    </source>
</evidence>
<evidence type="ECO:0000256" key="5">
    <source>
        <dbReference type="ARBA" id="ARBA00023239"/>
    </source>
</evidence>
<evidence type="ECO:0000256" key="2">
    <source>
        <dbReference type="ARBA" id="ARBA00005013"/>
    </source>
</evidence>
<comment type="function">
    <text evidence="6">Catalyzes the conversion of 7,8-dihydroneopterin to 6-hydroxymethyl-7,8-dihydropterin.</text>
</comment>
<comment type="catalytic activity">
    <reaction evidence="1 6">
        <text>7,8-dihydroneopterin = 6-hydroxymethyl-7,8-dihydropterin + glycolaldehyde</text>
        <dbReference type="Rhea" id="RHEA:10540"/>
        <dbReference type="ChEBI" id="CHEBI:17001"/>
        <dbReference type="ChEBI" id="CHEBI:17071"/>
        <dbReference type="ChEBI" id="CHEBI:44841"/>
        <dbReference type="EC" id="4.1.2.25"/>
    </reaction>
</comment>
<dbReference type="Pfam" id="PF02152">
    <property type="entry name" value="FolB"/>
    <property type="match status" value="1"/>
</dbReference>
<dbReference type="Gene3D" id="3.30.1130.10">
    <property type="match status" value="1"/>
</dbReference>
<dbReference type="PANTHER" id="PTHR42844">
    <property type="entry name" value="DIHYDRONEOPTERIN ALDOLASE 1-RELATED"/>
    <property type="match status" value="1"/>
</dbReference>
<dbReference type="GO" id="GO:0005737">
    <property type="term" value="C:cytoplasm"/>
    <property type="evidence" value="ECO:0007669"/>
    <property type="project" value="TreeGrafter"/>
</dbReference>
<name>A0A239KA27_EKHLU</name>
<accession>A0A239KA27</accession>
<dbReference type="PANTHER" id="PTHR42844:SF1">
    <property type="entry name" value="DIHYDRONEOPTERIN ALDOLASE 1-RELATED"/>
    <property type="match status" value="1"/>
</dbReference>
<dbReference type="Proteomes" id="UP000198393">
    <property type="component" value="Unassembled WGS sequence"/>
</dbReference>
<dbReference type="GO" id="GO:0046656">
    <property type="term" value="P:folic acid biosynthetic process"/>
    <property type="evidence" value="ECO:0007669"/>
    <property type="project" value="UniProtKB-UniRule"/>
</dbReference>
<keyword evidence="4 6" id="KW-0289">Folate biosynthesis</keyword>
<comment type="similarity">
    <text evidence="3 6">Belongs to the DHNA family.</text>
</comment>
<keyword evidence="9" id="KW-1185">Reference proteome</keyword>
<dbReference type="CDD" id="cd00534">
    <property type="entry name" value="DHNA_DHNTPE"/>
    <property type="match status" value="1"/>
</dbReference>
<evidence type="ECO:0000259" key="7">
    <source>
        <dbReference type="SMART" id="SM00905"/>
    </source>
</evidence>
<evidence type="ECO:0000313" key="9">
    <source>
        <dbReference type="Proteomes" id="UP000198393"/>
    </source>
</evidence>
<dbReference type="GO" id="GO:0046654">
    <property type="term" value="P:tetrahydrofolate biosynthetic process"/>
    <property type="evidence" value="ECO:0007669"/>
    <property type="project" value="UniProtKB-UniRule"/>
</dbReference>
<feature type="domain" description="Dihydroneopterin aldolase/epimerase" evidence="7">
    <location>
        <begin position="4"/>
        <end position="116"/>
    </location>
</feature>
<comment type="pathway">
    <text evidence="2 6">Cofactor biosynthesis; tetrahydrofolate biosynthesis; 2-amino-4-hydroxy-6-hydroxymethyl-7,8-dihydropteridine diphosphate from 7,8-dihydroneopterin triphosphate: step 3/4.</text>
</comment>
<proteinExistence type="inferred from homology"/>
<dbReference type="SMART" id="SM00905">
    <property type="entry name" value="FolB"/>
    <property type="match status" value="1"/>
</dbReference>
<evidence type="ECO:0000256" key="4">
    <source>
        <dbReference type="ARBA" id="ARBA00022909"/>
    </source>
</evidence>
<evidence type="ECO:0000256" key="6">
    <source>
        <dbReference type="RuleBase" id="RU362079"/>
    </source>
</evidence>
<dbReference type="InterPro" id="IPR006157">
    <property type="entry name" value="FolB_dom"/>
</dbReference>
<gene>
    <name evidence="8" type="ORF">SAMN05421640_2519</name>
</gene>
<dbReference type="UniPathway" id="UPA00077">
    <property type="reaction ID" value="UER00154"/>
</dbReference>
<dbReference type="InterPro" id="IPR043133">
    <property type="entry name" value="GTP-CH-I_C/QueF"/>
</dbReference>
<dbReference type="AlphaFoldDB" id="A0A239KA27"/>
<dbReference type="GO" id="GO:0004150">
    <property type="term" value="F:dihydroneopterin aldolase activity"/>
    <property type="evidence" value="ECO:0007669"/>
    <property type="project" value="UniProtKB-UniRule"/>
</dbReference>
<dbReference type="RefSeq" id="WP_089357223.1">
    <property type="nucleotide sequence ID" value="NZ_FZPD01000004.1"/>
</dbReference>
<protein>
    <recommendedName>
        <fullName evidence="6">7,8-dihydroneopterin aldolase</fullName>
        <ecNumber evidence="6">4.1.2.25</ecNumber>
    </recommendedName>
</protein>
<evidence type="ECO:0000256" key="3">
    <source>
        <dbReference type="ARBA" id="ARBA00005708"/>
    </source>
</evidence>
<dbReference type="EC" id="4.1.2.25" evidence="6"/>
<organism evidence="8 9">
    <name type="scientific">Ekhidna lutea</name>
    <dbReference type="NCBI Taxonomy" id="447679"/>
    <lineage>
        <taxon>Bacteria</taxon>
        <taxon>Pseudomonadati</taxon>
        <taxon>Bacteroidota</taxon>
        <taxon>Cytophagia</taxon>
        <taxon>Cytophagales</taxon>
        <taxon>Reichenbachiellaceae</taxon>
        <taxon>Ekhidna</taxon>
    </lineage>
</organism>
<sequence length="116" mass="13144">MGKVSLEGMEFYARHGYYEEERVIGNKYSVDVTLDVDFSEAASDDKLEGTVNYEKVYEIVQNVMSIDANLLEHLAGKMIKALKENFPQINHVEVRISKYNPPIKGLCQKATVELEG</sequence>
<evidence type="ECO:0000256" key="1">
    <source>
        <dbReference type="ARBA" id="ARBA00001353"/>
    </source>
</evidence>
<dbReference type="OrthoDB" id="9803748at2"/>
<dbReference type="NCBIfam" id="TIGR00526">
    <property type="entry name" value="folB_dom"/>
    <property type="match status" value="1"/>
</dbReference>
<dbReference type="InterPro" id="IPR006156">
    <property type="entry name" value="Dihydroneopterin_aldolase"/>
</dbReference>
<dbReference type="EMBL" id="FZPD01000004">
    <property type="protein sequence ID" value="SNT14861.1"/>
    <property type="molecule type" value="Genomic_DNA"/>
</dbReference>
<dbReference type="NCBIfam" id="TIGR00525">
    <property type="entry name" value="folB"/>
    <property type="match status" value="1"/>
</dbReference>
<keyword evidence="5 6" id="KW-0456">Lyase</keyword>